<organism evidence="2 3">
    <name type="scientific">Helicobacter enhydrae</name>
    <dbReference type="NCBI Taxonomy" id="222136"/>
    <lineage>
        <taxon>Bacteria</taxon>
        <taxon>Pseudomonadati</taxon>
        <taxon>Campylobacterota</taxon>
        <taxon>Epsilonproteobacteria</taxon>
        <taxon>Campylobacterales</taxon>
        <taxon>Helicobacteraceae</taxon>
        <taxon>Helicobacter</taxon>
    </lineage>
</organism>
<evidence type="ECO:0000313" key="2">
    <source>
        <dbReference type="EMBL" id="ANV98788.1"/>
    </source>
</evidence>
<dbReference type="Proteomes" id="UP000092884">
    <property type="component" value="Chromosome"/>
</dbReference>
<keyword evidence="3" id="KW-1185">Reference proteome</keyword>
<dbReference type="AlphaFoldDB" id="A0A1B1U7N4"/>
<evidence type="ECO:0000313" key="1">
    <source>
        <dbReference type="EMBL" id="ANV98773.1"/>
    </source>
</evidence>
<reference evidence="3" key="1">
    <citation type="submission" date="2016-07" db="EMBL/GenBank/DDBJ databases">
        <authorList>
            <person name="Florea S."/>
            <person name="Webb J.S."/>
            <person name="Jaromczyk J."/>
            <person name="Schardl C.L."/>
        </authorList>
    </citation>
    <scope>NUCLEOTIDE SEQUENCE [LARGE SCALE GENOMIC DNA]</scope>
    <source>
        <strain evidence="3">MIT 01-6242</strain>
    </source>
</reference>
<accession>A0A1B1U7N4</accession>
<dbReference type="EMBL" id="CP016503">
    <property type="protein sequence ID" value="ANV98773.1"/>
    <property type="molecule type" value="Genomic_DNA"/>
</dbReference>
<sequence length="323" mass="36053">MQEERGELFVYNSGAKIYLKDRSDVWLIYHPTDSGDLLKSSLMHKVCIIASLKASVVSKNMLFFDSLSIPPLIIRSDAINDEENAKEILESALELRSNGVALFAQNDILELLSSPQDKGNFLEFIRYCDECISKVITGQVLAGNSTLNGTQALGKVHEKIMQGISEHDSLLLGESVQNLIELTLSLNFSNPAPFSFGFDSNTEIDEKTQSEVYLNLTGMGYEIPIEHLEKTFKIKGLKKLDPTPNLNHTLSLEANQTKHSLPLDKFKLPLPTILESLINESSSFEEVQEKILERFNAAEIEALEEELMKYLTNATIKGALNEA</sequence>
<dbReference type="EMBL" id="CP016503">
    <property type="protein sequence ID" value="ANV98788.1"/>
    <property type="molecule type" value="Genomic_DNA"/>
</dbReference>
<dbReference type="InterPro" id="IPR009279">
    <property type="entry name" value="Portal_Mu"/>
</dbReference>
<dbReference type="STRING" id="222136.BBW65_05560"/>
<protein>
    <recommendedName>
        <fullName evidence="4">DUF935 domain-containing protein</fullName>
    </recommendedName>
</protein>
<dbReference type="KEGG" id="het:BBW65_05560"/>
<reference evidence="2" key="2">
    <citation type="submission" date="2016-07" db="EMBL/GenBank/DDBJ databases">
        <authorList>
            <person name="Mannion A."/>
            <person name="Shen Z."/>
            <person name="Fox J.G."/>
        </authorList>
    </citation>
    <scope>NUCLEOTIDE SEQUENCE</scope>
    <source>
        <strain evidence="2">MIT 01-6242</strain>
    </source>
</reference>
<dbReference type="KEGG" id="het:BBW65_07060"/>
<dbReference type="Pfam" id="PF06074">
    <property type="entry name" value="Portal_Mu"/>
    <property type="match status" value="1"/>
</dbReference>
<proteinExistence type="predicted"/>
<evidence type="ECO:0000313" key="3">
    <source>
        <dbReference type="Proteomes" id="UP000092884"/>
    </source>
</evidence>
<gene>
    <name evidence="1" type="ORF">BBW65_05560</name>
    <name evidence="2" type="ORF">BBW65_07060</name>
</gene>
<evidence type="ECO:0008006" key="4">
    <source>
        <dbReference type="Google" id="ProtNLM"/>
    </source>
</evidence>
<name>A0A1B1U7N4_9HELI</name>